<dbReference type="STRING" id="100816.A0A175WGZ9"/>
<evidence type="ECO:0000313" key="1">
    <source>
        <dbReference type="EMBL" id="KXX82966.1"/>
    </source>
</evidence>
<name>A0A175WGZ9_9PEZI</name>
<sequence length="76" mass="8608">MAKEIASFDMLGDPSGEMQSPHLEVAKKWQGTEADRHDMLVIGRPQQLRRNFRLATILGFGCTLISTWEINITYAD</sequence>
<accession>A0A175WGZ9</accession>
<dbReference type="Proteomes" id="UP000078237">
    <property type="component" value="Unassembled WGS sequence"/>
</dbReference>
<keyword evidence="2" id="KW-1185">Reference proteome</keyword>
<dbReference type="EMBL" id="LCTW02000005">
    <property type="protein sequence ID" value="KXX82966.1"/>
    <property type="molecule type" value="Genomic_DNA"/>
</dbReference>
<proteinExistence type="predicted"/>
<dbReference type="OrthoDB" id="3257095at2759"/>
<protein>
    <submittedName>
        <fullName evidence="1">Uncharacterized protein</fullName>
    </submittedName>
</protein>
<dbReference type="VEuPathDB" id="FungiDB:MMYC01_200439"/>
<evidence type="ECO:0000313" key="2">
    <source>
        <dbReference type="Proteomes" id="UP000078237"/>
    </source>
</evidence>
<dbReference type="AlphaFoldDB" id="A0A175WGZ9"/>
<reference evidence="1 2" key="1">
    <citation type="journal article" date="2016" name="Genome Announc.">
        <title>Genome Sequence of Madurella mycetomatis mm55, Isolated from a Human Mycetoma Case in Sudan.</title>
        <authorList>
            <person name="Smit S."/>
            <person name="Derks M.F."/>
            <person name="Bervoets S."/>
            <person name="Fahal A."/>
            <person name="van Leeuwen W."/>
            <person name="van Belkum A."/>
            <person name="van de Sande W.W."/>
        </authorList>
    </citation>
    <scope>NUCLEOTIDE SEQUENCE [LARGE SCALE GENOMIC DNA]</scope>
    <source>
        <strain evidence="2">mm55</strain>
    </source>
</reference>
<comment type="caution">
    <text evidence="1">The sequence shown here is derived from an EMBL/GenBank/DDBJ whole genome shotgun (WGS) entry which is preliminary data.</text>
</comment>
<organism evidence="1 2">
    <name type="scientific">Madurella mycetomatis</name>
    <dbReference type="NCBI Taxonomy" id="100816"/>
    <lineage>
        <taxon>Eukaryota</taxon>
        <taxon>Fungi</taxon>
        <taxon>Dikarya</taxon>
        <taxon>Ascomycota</taxon>
        <taxon>Pezizomycotina</taxon>
        <taxon>Sordariomycetes</taxon>
        <taxon>Sordariomycetidae</taxon>
        <taxon>Sordariales</taxon>
        <taxon>Sordariales incertae sedis</taxon>
        <taxon>Madurella</taxon>
    </lineage>
</organism>
<gene>
    <name evidence="1" type="ORF">MMYC01_200439</name>
</gene>